<proteinExistence type="predicted"/>
<evidence type="ECO:0000313" key="2">
    <source>
        <dbReference type="EMBL" id="SVA11596.1"/>
    </source>
</evidence>
<gene>
    <name evidence="2" type="ORF">METZ01_LOCUS64450</name>
</gene>
<name>A0A381T5X8_9ZZZZ</name>
<accession>A0A381T5X8</accession>
<keyword evidence="1" id="KW-0812">Transmembrane</keyword>
<sequence>MNLRNGLKMLGAAGIVLCVILLITPVTYSGEDENGPYQDNCGSVVAAANSWDECDVERNGRLTLSLIVGGIGVCFFYGAYLAGKAQKDTREPSDP</sequence>
<evidence type="ECO:0000256" key="1">
    <source>
        <dbReference type="SAM" id="Phobius"/>
    </source>
</evidence>
<feature type="transmembrane region" description="Helical" evidence="1">
    <location>
        <begin position="62"/>
        <end position="82"/>
    </location>
</feature>
<dbReference type="AlphaFoldDB" id="A0A381T5X8"/>
<evidence type="ECO:0008006" key="3">
    <source>
        <dbReference type="Google" id="ProtNLM"/>
    </source>
</evidence>
<protein>
    <recommendedName>
        <fullName evidence="3">PDGLE domain-containing protein</fullName>
    </recommendedName>
</protein>
<keyword evidence="1" id="KW-0472">Membrane</keyword>
<organism evidence="2">
    <name type="scientific">marine metagenome</name>
    <dbReference type="NCBI Taxonomy" id="408172"/>
    <lineage>
        <taxon>unclassified sequences</taxon>
        <taxon>metagenomes</taxon>
        <taxon>ecological metagenomes</taxon>
    </lineage>
</organism>
<keyword evidence="1" id="KW-1133">Transmembrane helix</keyword>
<feature type="transmembrane region" description="Helical" evidence="1">
    <location>
        <begin position="7"/>
        <end position="28"/>
    </location>
</feature>
<dbReference type="EMBL" id="UINC01004076">
    <property type="protein sequence ID" value="SVA11596.1"/>
    <property type="molecule type" value="Genomic_DNA"/>
</dbReference>
<reference evidence="2" key="1">
    <citation type="submission" date="2018-05" db="EMBL/GenBank/DDBJ databases">
        <authorList>
            <person name="Lanie J.A."/>
            <person name="Ng W.-L."/>
            <person name="Kazmierczak K.M."/>
            <person name="Andrzejewski T.M."/>
            <person name="Davidsen T.M."/>
            <person name="Wayne K.J."/>
            <person name="Tettelin H."/>
            <person name="Glass J.I."/>
            <person name="Rusch D."/>
            <person name="Podicherti R."/>
            <person name="Tsui H.-C.T."/>
            <person name="Winkler M.E."/>
        </authorList>
    </citation>
    <scope>NUCLEOTIDE SEQUENCE</scope>
</reference>